<gene>
    <name evidence="2" type="ORF">NCTC13067_02049</name>
</gene>
<feature type="signal peptide" evidence="1">
    <location>
        <begin position="1"/>
        <end position="19"/>
    </location>
</feature>
<protein>
    <recommendedName>
        <fullName evidence="4">DUF4468 domain-containing protein</fullName>
    </recommendedName>
</protein>
<sequence>MKKLVLLLFTLICSLSTMAQKLEQGSFAVLNGVKLVNTEMEFVSVHGMSEADFSEYEKDWKEDKPQIVDFFITRANIPLEGLVILGSFPKAAYTLKVTVNAISEKGNYDCDVTLLDAGRSVLARLSGVCAKGGTWGTKLNLIKDGARHTGKKLGETLRAEIKKAK</sequence>
<accession>A0A379ECR7</accession>
<evidence type="ECO:0008006" key="4">
    <source>
        <dbReference type="Google" id="ProtNLM"/>
    </source>
</evidence>
<organism evidence="2 3">
    <name type="scientific">Prevotella denticola</name>
    <dbReference type="NCBI Taxonomy" id="28129"/>
    <lineage>
        <taxon>Bacteria</taxon>
        <taxon>Pseudomonadati</taxon>
        <taxon>Bacteroidota</taxon>
        <taxon>Bacteroidia</taxon>
        <taxon>Bacteroidales</taxon>
        <taxon>Prevotellaceae</taxon>
        <taxon>Prevotella</taxon>
    </lineage>
</organism>
<dbReference type="EMBL" id="UGTM01000002">
    <property type="protein sequence ID" value="SUB94187.1"/>
    <property type="molecule type" value="Genomic_DNA"/>
</dbReference>
<dbReference type="AlphaFoldDB" id="A0A379ECR7"/>
<name>A0A379ECR7_9BACT</name>
<proteinExistence type="predicted"/>
<dbReference type="Proteomes" id="UP000255469">
    <property type="component" value="Unassembled WGS sequence"/>
</dbReference>
<evidence type="ECO:0000256" key="1">
    <source>
        <dbReference type="SAM" id="SignalP"/>
    </source>
</evidence>
<keyword evidence="1" id="KW-0732">Signal</keyword>
<evidence type="ECO:0000313" key="2">
    <source>
        <dbReference type="EMBL" id="SUB94187.1"/>
    </source>
</evidence>
<feature type="chain" id="PRO_5016682336" description="DUF4468 domain-containing protein" evidence="1">
    <location>
        <begin position="20"/>
        <end position="165"/>
    </location>
</feature>
<reference evidence="2 3" key="1">
    <citation type="submission" date="2018-06" db="EMBL/GenBank/DDBJ databases">
        <authorList>
            <consortium name="Pathogen Informatics"/>
            <person name="Doyle S."/>
        </authorList>
    </citation>
    <scope>NUCLEOTIDE SEQUENCE [LARGE SCALE GENOMIC DNA]</scope>
    <source>
        <strain evidence="2 3">NCTC13067</strain>
    </source>
</reference>
<evidence type="ECO:0000313" key="3">
    <source>
        <dbReference type="Proteomes" id="UP000255469"/>
    </source>
</evidence>
<dbReference type="RefSeq" id="WP_025067230.1">
    <property type="nucleotide sequence ID" value="NZ_CAUOME010000034.1"/>
</dbReference>